<feature type="compositionally biased region" description="Polar residues" evidence="2">
    <location>
        <begin position="443"/>
        <end position="475"/>
    </location>
</feature>
<evidence type="ECO:0000313" key="4">
    <source>
        <dbReference type="Proteomes" id="UP001652625"/>
    </source>
</evidence>
<evidence type="ECO:0000313" key="7">
    <source>
        <dbReference type="RefSeq" id="XP_065657590.1"/>
    </source>
</evidence>
<feature type="region of interest" description="Disordered" evidence="2">
    <location>
        <begin position="1"/>
        <end position="42"/>
    </location>
</feature>
<evidence type="ECO:0000256" key="2">
    <source>
        <dbReference type="SAM" id="MobiDB-lite"/>
    </source>
</evidence>
<dbReference type="RefSeq" id="XP_065657590.1">
    <property type="nucleotide sequence ID" value="XM_065801518.1"/>
</dbReference>
<evidence type="ECO:0000313" key="6">
    <source>
        <dbReference type="RefSeq" id="XP_065657589.1"/>
    </source>
</evidence>
<dbReference type="Proteomes" id="UP001652625">
    <property type="component" value="Chromosome 07"/>
</dbReference>
<gene>
    <name evidence="5 6 7" type="primary">LOC101234500</name>
</gene>
<reference evidence="5 6" key="1">
    <citation type="submission" date="2025-05" db="UniProtKB">
        <authorList>
            <consortium name="RefSeq"/>
        </authorList>
    </citation>
    <scope>IDENTIFICATION</scope>
</reference>
<feature type="transmembrane region" description="Helical" evidence="3">
    <location>
        <begin position="59"/>
        <end position="81"/>
    </location>
</feature>
<keyword evidence="3" id="KW-0472">Membrane</keyword>
<evidence type="ECO:0000256" key="1">
    <source>
        <dbReference type="SAM" id="Coils"/>
    </source>
</evidence>
<organism evidence="4 7">
    <name type="scientific">Hydra vulgaris</name>
    <name type="common">Hydra</name>
    <name type="synonym">Hydra attenuata</name>
    <dbReference type="NCBI Taxonomy" id="6087"/>
    <lineage>
        <taxon>Eukaryota</taxon>
        <taxon>Metazoa</taxon>
        <taxon>Cnidaria</taxon>
        <taxon>Hydrozoa</taxon>
        <taxon>Hydroidolina</taxon>
        <taxon>Anthoathecata</taxon>
        <taxon>Aplanulata</taxon>
        <taxon>Hydridae</taxon>
        <taxon>Hydra</taxon>
    </lineage>
</organism>
<keyword evidence="3" id="KW-1133">Transmembrane helix</keyword>
<accession>A0ABM4C7K6</accession>
<dbReference type="GeneID" id="101234500"/>
<evidence type="ECO:0000313" key="5">
    <source>
        <dbReference type="RefSeq" id="XP_065657588.1"/>
    </source>
</evidence>
<keyword evidence="1" id="KW-0175">Coiled coil</keyword>
<evidence type="ECO:0000256" key="3">
    <source>
        <dbReference type="SAM" id="Phobius"/>
    </source>
</evidence>
<proteinExistence type="predicted"/>
<protein>
    <submittedName>
        <fullName evidence="5 6">Uncharacterized protein LOC101234500 isoform X2</fullName>
    </submittedName>
</protein>
<keyword evidence="3" id="KW-0812">Transmembrane</keyword>
<sequence>MSKDKEMLLNLDHGSDSEEAIEEFKLPPPRKNQSKVRKNGKQLDTRVASGKSPLFTLKCIAVLVLISVVVSGCLLLAFFILNTQTQINDLKVSLAKANEKIISHTIEQAKSNEMLYIDIQNVRNSIIDIQQQDVAILEKIKIIEFNQNSSRDKNFGNQKIEVMLNDISALKKGMADAGSVTSKLQNKLSENQNLVEQVLKNVDDIKQKQNGDNVVSSTGELVEAHKDFITRKELDSITSDHKLLNSKFEELAEEIRKYMQTSANHTENTENQDIVSMKFIYELNIVKSLTDSLNISMNKKLAEIDDFVQALSNTSNSQFISLHKDVNRVWLEDINRGKLFQYELSQNLIILNNLTLEMKNLKGILEKLNLVNNEKVLTPASLTPEFFPLTRESLIPESIPTTHDSLLTTLSPSLGNISNTASGDILITSSNSSIGSNLENALENNQSGINGPTSERTVTDPITSNGQLSNSSDTLKQPDRPSFLLPFAPQEPGHLPIDNV</sequence>
<dbReference type="RefSeq" id="XP_065657589.1">
    <property type="nucleotide sequence ID" value="XM_065801517.1"/>
</dbReference>
<keyword evidence="4" id="KW-1185">Reference proteome</keyword>
<dbReference type="RefSeq" id="XP_065657588.1">
    <property type="nucleotide sequence ID" value="XM_065801516.1"/>
</dbReference>
<feature type="region of interest" description="Disordered" evidence="2">
    <location>
        <begin position="443"/>
        <end position="500"/>
    </location>
</feature>
<feature type="coiled-coil region" evidence="1">
    <location>
        <begin position="241"/>
        <end position="268"/>
    </location>
</feature>
<name>A0ABM4C7K6_HYDVU</name>